<comment type="cofactor">
    <cofactor evidence="1">
        <name>Mg(2+)</name>
        <dbReference type="ChEBI" id="CHEBI:18420"/>
    </cofactor>
</comment>
<dbReference type="CDD" id="cd18879">
    <property type="entry name" value="NUDIX_Hydrolase"/>
    <property type="match status" value="1"/>
</dbReference>
<dbReference type="SUPFAM" id="SSF55811">
    <property type="entry name" value="Nudix"/>
    <property type="match status" value="1"/>
</dbReference>
<gene>
    <name evidence="4" type="ORF">Q5716_12085</name>
</gene>
<evidence type="ECO:0000259" key="3">
    <source>
        <dbReference type="PROSITE" id="PS51462"/>
    </source>
</evidence>
<accession>A0ABT9BR97</accession>
<reference evidence="4 5" key="1">
    <citation type="submission" date="2023-07" db="EMBL/GenBank/DDBJ databases">
        <title>Protaetiibacter sp. nov WY-16 isolated from soil.</title>
        <authorList>
            <person name="Liu B."/>
            <person name="Wan Y."/>
        </authorList>
    </citation>
    <scope>NUCLEOTIDE SEQUENCE [LARGE SCALE GENOMIC DNA]</scope>
    <source>
        <strain evidence="4 5">WY-16</strain>
    </source>
</reference>
<dbReference type="InterPro" id="IPR015797">
    <property type="entry name" value="NUDIX_hydrolase-like_dom_sf"/>
</dbReference>
<dbReference type="Gene3D" id="3.90.79.10">
    <property type="entry name" value="Nucleoside Triphosphate Pyrophosphohydrolase"/>
    <property type="match status" value="1"/>
</dbReference>
<name>A0ABT9BR97_9MICO</name>
<sequence>MATPEFVLALREKIGTDWLWLTGVTAVVLRGDEVLLVKRADNGQWTAVTGIVDPAEEPAIAAERETLEEAGVVVRAEAITWVHVLPPHVYENGDQSQFLDIAFRCSWVSGDPYPADGENTEARWFPLDALPPMSDDMSRRIRLAVEFDGTTRFER</sequence>
<keyword evidence="5" id="KW-1185">Reference proteome</keyword>
<protein>
    <submittedName>
        <fullName evidence="4">NUDIX domain-containing protein</fullName>
    </submittedName>
</protein>
<keyword evidence="2" id="KW-0378">Hydrolase</keyword>
<dbReference type="PROSITE" id="PS51462">
    <property type="entry name" value="NUDIX"/>
    <property type="match status" value="1"/>
</dbReference>
<evidence type="ECO:0000256" key="2">
    <source>
        <dbReference type="ARBA" id="ARBA00022801"/>
    </source>
</evidence>
<dbReference type="InterPro" id="IPR000086">
    <property type="entry name" value="NUDIX_hydrolase_dom"/>
</dbReference>
<organism evidence="4 5">
    <name type="scientific">Antiquaquibacter soli</name>
    <dbReference type="NCBI Taxonomy" id="3064523"/>
    <lineage>
        <taxon>Bacteria</taxon>
        <taxon>Bacillati</taxon>
        <taxon>Actinomycetota</taxon>
        <taxon>Actinomycetes</taxon>
        <taxon>Micrococcales</taxon>
        <taxon>Microbacteriaceae</taxon>
        <taxon>Antiquaquibacter</taxon>
    </lineage>
</organism>
<dbReference type="InterPro" id="IPR020084">
    <property type="entry name" value="NUDIX_hydrolase_CS"/>
</dbReference>
<evidence type="ECO:0000256" key="1">
    <source>
        <dbReference type="ARBA" id="ARBA00001946"/>
    </source>
</evidence>
<dbReference type="RefSeq" id="WP_305003398.1">
    <property type="nucleotide sequence ID" value="NZ_JAUQUB010000003.1"/>
</dbReference>
<comment type="caution">
    <text evidence="4">The sequence shown here is derived from an EMBL/GenBank/DDBJ whole genome shotgun (WGS) entry which is preliminary data.</text>
</comment>
<evidence type="ECO:0000313" key="4">
    <source>
        <dbReference type="EMBL" id="MDO7882967.1"/>
    </source>
</evidence>
<proteinExistence type="predicted"/>
<dbReference type="PROSITE" id="PS00893">
    <property type="entry name" value="NUDIX_BOX"/>
    <property type="match status" value="1"/>
</dbReference>
<dbReference type="Pfam" id="PF00293">
    <property type="entry name" value="NUDIX"/>
    <property type="match status" value="1"/>
</dbReference>
<evidence type="ECO:0000313" key="5">
    <source>
        <dbReference type="Proteomes" id="UP001241072"/>
    </source>
</evidence>
<dbReference type="PANTHER" id="PTHR43046">
    <property type="entry name" value="GDP-MANNOSE MANNOSYL HYDROLASE"/>
    <property type="match status" value="1"/>
</dbReference>
<dbReference type="Proteomes" id="UP001241072">
    <property type="component" value="Unassembled WGS sequence"/>
</dbReference>
<feature type="domain" description="Nudix hydrolase" evidence="3">
    <location>
        <begin position="19"/>
        <end position="147"/>
    </location>
</feature>
<dbReference type="PANTHER" id="PTHR43046:SF16">
    <property type="entry name" value="ADP-RIBOSE PYROPHOSPHATASE YJHB-RELATED"/>
    <property type="match status" value="1"/>
</dbReference>
<dbReference type="EMBL" id="JAUQUB010000003">
    <property type="protein sequence ID" value="MDO7882967.1"/>
    <property type="molecule type" value="Genomic_DNA"/>
</dbReference>